<dbReference type="AlphaFoldDB" id="A0A1D1V6K4"/>
<keyword evidence="3" id="KW-1000">Mitochondrion outer membrane</keyword>
<dbReference type="EMBL" id="BDGG01000004">
    <property type="protein sequence ID" value="GAU97336.1"/>
    <property type="molecule type" value="Genomic_DNA"/>
</dbReference>
<dbReference type="Gene3D" id="1.10.8.60">
    <property type="match status" value="1"/>
</dbReference>
<dbReference type="PANTHER" id="PTHR45644:SF3">
    <property type="entry name" value="FI08533P-RELATED"/>
    <property type="match status" value="1"/>
</dbReference>
<dbReference type="Proteomes" id="UP000186922">
    <property type="component" value="Unassembled WGS sequence"/>
</dbReference>
<name>A0A1D1V6K4_RAMVA</name>
<keyword evidence="5" id="KW-0496">Mitochondrion</keyword>
<feature type="domain" description="AAA+ ATPase" evidence="7">
    <location>
        <begin position="128"/>
        <end position="264"/>
    </location>
</feature>
<dbReference type="SMART" id="SM00382">
    <property type="entry name" value="AAA"/>
    <property type="match status" value="1"/>
</dbReference>
<evidence type="ECO:0000313" key="8">
    <source>
        <dbReference type="EMBL" id="GAU97336.1"/>
    </source>
</evidence>
<dbReference type="Gene3D" id="3.40.50.300">
    <property type="entry name" value="P-loop containing nucleotide triphosphate hydrolases"/>
    <property type="match status" value="1"/>
</dbReference>
<dbReference type="SUPFAM" id="SSF52540">
    <property type="entry name" value="P-loop containing nucleoside triphosphate hydrolases"/>
    <property type="match status" value="1"/>
</dbReference>
<evidence type="ECO:0000313" key="9">
    <source>
        <dbReference type="Proteomes" id="UP000186922"/>
    </source>
</evidence>
<organism evidence="8 9">
    <name type="scientific">Ramazzottius varieornatus</name>
    <name type="common">Water bear</name>
    <name type="synonym">Tardigrade</name>
    <dbReference type="NCBI Taxonomy" id="947166"/>
    <lineage>
        <taxon>Eukaryota</taxon>
        <taxon>Metazoa</taxon>
        <taxon>Ecdysozoa</taxon>
        <taxon>Tardigrada</taxon>
        <taxon>Eutardigrada</taxon>
        <taxon>Parachela</taxon>
        <taxon>Hypsibioidea</taxon>
        <taxon>Ramazzottiidae</taxon>
        <taxon>Ramazzottius</taxon>
    </lineage>
</organism>
<dbReference type="InterPro" id="IPR003593">
    <property type="entry name" value="AAA+_ATPase"/>
</dbReference>
<keyword evidence="9" id="KW-1185">Reference proteome</keyword>
<dbReference type="STRING" id="947166.A0A1D1V6K4"/>
<dbReference type="Pfam" id="PF00004">
    <property type="entry name" value="AAA"/>
    <property type="match status" value="1"/>
</dbReference>
<dbReference type="InterPro" id="IPR003960">
    <property type="entry name" value="ATPase_AAA_CS"/>
</dbReference>
<dbReference type="InterPro" id="IPR003959">
    <property type="entry name" value="ATPase_AAA_core"/>
</dbReference>
<comment type="similarity">
    <text evidence="6">Belongs to the AAA ATPase family.</text>
</comment>
<comment type="subcellular location">
    <subcellularLocation>
        <location evidence="1">Mitochondrion outer membrane</location>
        <topology evidence="1">Single-pass membrane protein</topology>
    </subcellularLocation>
</comment>
<dbReference type="PROSITE" id="PS00674">
    <property type="entry name" value="AAA"/>
    <property type="match status" value="1"/>
</dbReference>
<evidence type="ECO:0000256" key="1">
    <source>
        <dbReference type="ARBA" id="ARBA00004572"/>
    </source>
</evidence>
<dbReference type="InterPro" id="IPR041569">
    <property type="entry name" value="AAA_lid_3"/>
</dbReference>
<dbReference type="InterPro" id="IPR051701">
    <property type="entry name" value="Mito_OM_Translocase_MSP1"/>
</dbReference>
<gene>
    <name evidence="8" type="primary">RvY_08655-1</name>
    <name evidence="8" type="synonym">RvY_08655.1</name>
    <name evidence="8" type="ORF">RvY_08655</name>
</gene>
<protein>
    <recommendedName>
        <fullName evidence="7">AAA+ ATPase domain-containing protein</fullName>
    </recommendedName>
</protein>
<dbReference type="GO" id="GO:0005741">
    <property type="term" value="C:mitochondrial outer membrane"/>
    <property type="evidence" value="ECO:0007669"/>
    <property type="project" value="UniProtKB-SubCell"/>
</dbReference>
<dbReference type="FunFam" id="3.40.50.300:FF:000538">
    <property type="entry name" value="ATPase family AAA domain-containing protein 1"/>
    <property type="match status" value="1"/>
</dbReference>
<dbReference type="GO" id="GO:0016887">
    <property type="term" value="F:ATP hydrolysis activity"/>
    <property type="evidence" value="ECO:0007669"/>
    <property type="project" value="InterPro"/>
</dbReference>
<sequence length="371" mass="41737">MKDFFKPLSLKMSNHQETVGLVLRFALSVALSYITWRALKEVIEPNRKERLEAEKRTKKLLERLGLSSAIKLSEHEVFVATNLVEPSSMPISWSDIGGLDDTISEIRRTVLLPLRRQKNTRVSSLVQPPKGVLLYGPPGCGKTMLAKALAKEADARFINLQLSTLTDKWYGESQKLAAAVFSLAEKIQPVIIFIDEIDAFLRVRDRGDHEVTAMMKAQFLSLWDGLISDNTSRIVVLGATNRPMDVDDAIRRRLPCTFCITFPNTPQRRMILQKILAKEELDDNVDLDALAEQTEGCSGADLQELCRKAAVRCYHRNCLDQESEDVVKMFEATADENELAAIAFEDFQAALPRNALPKIRTANSLVQYSQD</sequence>
<evidence type="ECO:0000256" key="5">
    <source>
        <dbReference type="ARBA" id="ARBA00023128"/>
    </source>
</evidence>
<keyword evidence="4 6" id="KW-0067">ATP-binding</keyword>
<evidence type="ECO:0000256" key="6">
    <source>
        <dbReference type="RuleBase" id="RU003651"/>
    </source>
</evidence>
<reference evidence="8 9" key="1">
    <citation type="journal article" date="2016" name="Nat. Commun.">
        <title>Extremotolerant tardigrade genome and improved radiotolerance of human cultured cells by tardigrade-unique protein.</title>
        <authorList>
            <person name="Hashimoto T."/>
            <person name="Horikawa D.D."/>
            <person name="Saito Y."/>
            <person name="Kuwahara H."/>
            <person name="Kozuka-Hata H."/>
            <person name="Shin-I T."/>
            <person name="Minakuchi Y."/>
            <person name="Ohishi K."/>
            <person name="Motoyama A."/>
            <person name="Aizu T."/>
            <person name="Enomoto A."/>
            <person name="Kondo K."/>
            <person name="Tanaka S."/>
            <person name="Hara Y."/>
            <person name="Koshikawa S."/>
            <person name="Sagara H."/>
            <person name="Miura T."/>
            <person name="Yokobori S."/>
            <person name="Miyagawa K."/>
            <person name="Suzuki Y."/>
            <person name="Kubo T."/>
            <person name="Oyama M."/>
            <person name="Kohara Y."/>
            <person name="Fujiyama A."/>
            <person name="Arakawa K."/>
            <person name="Katayama T."/>
            <person name="Toyoda A."/>
            <person name="Kunieda T."/>
        </authorList>
    </citation>
    <scope>NUCLEOTIDE SEQUENCE [LARGE SCALE GENOMIC DNA]</scope>
    <source>
        <strain evidence="8 9">YOKOZUNA-1</strain>
    </source>
</reference>
<dbReference type="PANTHER" id="PTHR45644">
    <property type="entry name" value="AAA ATPASE, PUTATIVE (AFU_ORTHOLOGUE AFUA_2G12920)-RELATED-RELATED"/>
    <property type="match status" value="1"/>
</dbReference>
<accession>A0A1D1V6K4</accession>
<keyword evidence="2 6" id="KW-0547">Nucleotide-binding</keyword>
<evidence type="ECO:0000256" key="4">
    <source>
        <dbReference type="ARBA" id="ARBA00022840"/>
    </source>
</evidence>
<dbReference type="InterPro" id="IPR027417">
    <property type="entry name" value="P-loop_NTPase"/>
</dbReference>
<evidence type="ECO:0000256" key="3">
    <source>
        <dbReference type="ARBA" id="ARBA00022787"/>
    </source>
</evidence>
<dbReference type="GO" id="GO:0005524">
    <property type="term" value="F:ATP binding"/>
    <property type="evidence" value="ECO:0007669"/>
    <property type="project" value="UniProtKB-KW"/>
</dbReference>
<comment type="caution">
    <text evidence="8">The sequence shown here is derived from an EMBL/GenBank/DDBJ whole genome shotgun (WGS) entry which is preliminary data.</text>
</comment>
<dbReference type="Pfam" id="PF17862">
    <property type="entry name" value="AAA_lid_3"/>
    <property type="match status" value="1"/>
</dbReference>
<dbReference type="OrthoDB" id="10254455at2759"/>
<evidence type="ECO:0000256" key="2">
    <source>
        <dbReference type="ARBA" id="ARBA00022741"/>
    </source>
</evidence>
<keyword evidence="3" id="KW-0472">Membrane</keyword>
<evidence type="ECO:0000259" key="7">
    <source>
        <dbReference type="SMART" id="SM00382"/>
    </source>
</evidence>
<proteinExistence type="inferred from homology"/>
<dbReference type="GO" id="GO:0140570">
    <property type="term" value="P:extraction of mislocalized protein from mitochondrial outer membrane"/>
    <property type="evidence" value="ECO:0007669"/>
    <property type="project" value="TreeGrafter"/>
</dbReference>